<gene>
    <name evidence="2" type="ORF">KIPB_006559</name>
</gene>
<dbReference type="PANTHER" id="PTHR21344:SF1">
    <property type="entry name" value="RAL GTPASE-ACTIVATING PROTEIN SUBUNIT BETA"/>
    <property type="match status" value="1"/>
</dbReference>
<name>A0A391NWP5_9EUKA</name>
<feature type="region of interest" description="Disordered" evidence="1">
    <location>
        <begin position="1146"/>
        <end position="1172"/>
    </location>
</feature>
<feature type="region of interest" description="Disordered" evidence="1">
    <location>
        <begin position="929"/>
        <end position="971"/>
    </location>
</feature>
<proteinExistence type="predicted"/>
<feature type="region of interest" description="Disordered" evidence="1">
    <location>
        <begin position="371"/>
        <end position="404"/>
    </location>
</feature>
<dbReference type="InterPro" id="IPR039930">
    <property type="entry name" value="RALGAPB"/>
</dbReference>
<organism evidence="2 3">
    <name type="scientific">Kipferlia bialata</name>
    <dbReference type="NCBI Taxonomy" id="797122"/>
    <lineage>
        <taxon>Eukaryota</taxon>
        <taxon>Metamonada</taxon>
        <taxon>Carpediemonas-like organisms</taxon>
        <taxon>Kipferlia</taxon>
    </lineage>
</organism>
<feature type="compositionally biased region" description="Basic and acidic residues" evidence="1">
    <location>
        <begin position="698"/>
        <end position="714"/>
    </location>
</feature>
<accession>A0A391NWP5</accession>
<dbReference type="PANTHER" id="PTHR21344">
    <property type="entry name" value="RAL GTPASE-ACTIVATING PROTEIN SUBUNIT BETA"/>
    <property type="match status" value="1"/>
</dbReference>
<keyword evidence="3" id="KW-1185">Reference proteome</keyword>
<dbReference type="GO" id="GO:0005096">
    <property type="term" value="F:GTPase activator activity"/>
    <property type="evidence" value="ECO:0007669"/>
    <property type="project" value="InterPro"/>
</dbReference>
<dbReference type="Proteomes" id="UP000265618">
    <property type="component" value="Unassembled WGS sequence"/>
</dbReference>
<feature type="region of interest" description="Disordered" evidence="1">
    <location>
        <begin position="118"/>
        <end position="137"/>
    </location>
</feature>
<sequence length="1463" mass="154765">MLLRYLTDEGFFEALPGEVGILDAFPPNVSATVCRELVSSLQECPQDFNQSLTTPDHIVWVQEVLGHALTLSDLTTARGSLDTYTAWLGRDAPSPVAANFATFGVSISKQLSRVFTLRTPSPTGEDSAKDKDSGRDDHHQHGMAGLILLCHRTLDLLSELVRTAAHPPEGQDLSELLDTTLRVLMGVADYFCSNAAFGISEETPEDDTTRSFREALTAHAVRAALTGCLVTDPAEAEGVWQRLATLVRKWTLRGGSITAIRQLGRLSLSLAECVVAGGSDAHVDWWPGQGESDLSETLSLGAEHARFAFLRVLALQGNPSDLEDSQLFYVAMLTIERVLAKFVAPSAPRLSQALTVLAPPRKAAGLPSATGGFFTADPTGAPPRPAKRGDAKGKAPPRPPSQASFPTALQLFGGPLLQATLTAQKGVGKRAGGTAVAAGMLCRLFGAPSSVWPEDKHTVACLMAVRAAALSKDSTVGGELLRNLPSLLERVLLADNVSKVLYAKSGILLSPFTRLCVSCLNACAKRAASPLAGPYALHGAVTSLASLLDPLLTLTSSLAGTQQGRRFADLTASVCKAVSNLVRSFSVDGLSVSYRAIQSEAKYSAVRAPLSVSLSAPKDAPVCSTLLYWCYSGLLSLVARFVQAEGAVGCDERQAAVLCLCDAVAGTEQYTVPIGRASSRHLDGDKTESDADASASDSHAEARREREKERERQRQSSQGGRDPKTKAKDKDQLFTLPGIGSFFSGLSVTVSVPLYDSSLPANARCTVVDVSSDRVAEACPSLPTNCAQAAVATLKSVLPSLSSLSPSLCRLVWLRVVGLTQRLACCLVQSQSLYRRALVGRTPVHVVLDMLGLLAAFPLALPIANRFYSSYKAANGDTSTLSALSDACSLQLSWASERGGEGELHGTGIPWSLAIYQLTEAVLGYAGPESTQVKKREKPQDAKAKTKGKDSHSLTASGKHAQSADASQPNDKSEAIAVVPTVCGAVKQGVIRYVEHLLNGASGRHVFGPLNPLTGVCSDTPTPSGPGLSFLLMGRVAVHCSSVPAERVRGVDVHQGVRLDLRDAVGAGQFVFRPVPATLSERRRRQAEKVRQRTHQSTVSYVPACDAPVPVHPAARWGLNQPMASVSVGDPLLEILRRHLVAAGDPKSRAAQSNLEPKAALPLGTSTDSQSQRSLLALVRRRLATDGAERACMKGGSCRMSPPLVPAPMLRAHPHAEASGSQGALTRVLLTAMGLLDVGLRSTGVAGGARSMMQLLDSPLPRLPLVPHCAGVALSDGDPRGPVETASRACRSVTGGCYTVSRTENLTPSLTRRTAFVPVSLGPVALVPVSECSVKDRPRLLQRSSAILIWHAGPRYVVSSVVSSHPRPRTSAPWVVVRPMPNNRVHVVDVILPDPASAPVGLVTGAVCPMSEVTRALVSQASADSARVLLSHRNRATDLKNKARGLAGTLASSMLSLELRVAE</sequence>
<evidence type="ECO:0000256" key="1">
    <source>
        <dbReference type="SAM" id="MobiDB-lite"/>
    </source>
</evidence>
<evidence type="ECO:0000313" key="3">
    <source>
        <dbReference type="Proteomes" id="UP000265618"/>
    </source>
</evidence>
<evidence type="ECO:0000313" key="2">
    <source>
        <dbReference type="EMBL" id="GCA62913.1"/>
    </source>
</evidence>
<feature type="compositionally biased region" description="Basic and acidic residues" evidence="1">
    <location>
        <begin position="680"/>
        <end position="689"/>
    </location>
</feature>
<protein>
    <submittedName>
        <fullName evidence="2">Uncharacterized protein</fullName>
    </submittedName>
</protein>
<feature type="region of interest" description="Disordered" evidence="1">
    <location>
        <begin position="676"/>
        <end position="730"/>
    </location>
</feature>
<feature type="compositionally biased region" description="Basic and acidic residues" evidence="1">
    <location>
        <begin position="932"/>
        <end position="952"/>
    </location>
</feature>
<feature type="compositionally biased region" description="Basic and acidic residues" evidence="1">
    <location>
        <begin position="721"/>
        <end position="730"/>
    </location>
</feature>
<comment type="caution">
    <text evidence="2">The sequence shown here is derived from an EMBL/GenBank/DDBJ whole genome shotgun (WGS) entry which is preliminary data.</text>
</comment>
<dbReference type="OrthoDB" id="1749473at2759"/>
<feature type="compositionally biased region" description="Basic and acidic residues" evidence="1">
    <location>
        <begin position="126"/>
        <end position="137"/>
    </location>
</feature>
<reference evidence="2 3" key="1">
    <citation type="journal article" date="2018" name="PLoS ONE">
        <title>The draft genome of Kipferlia bialata reveals reductive genome evolution in fornicate parasites.</title>
        <authorList>
            <person name="Tanifuji G."/>
            <person name="Takabayashi S."/>
            <person name="Kume K."/>
            <person name="Takagi M."/>
            <person name="Nakayama T."/>
            <person name="Kamikawa R."/>
            <person name="Inagaki Y."/>
            <person name="Hashimoto T."/>
        </authorList>
    </citation>
    <scope>NUCLEOTIDE SEQUENCE [LARGE SCALE GENOMIC DNA]</scope>
    <source>
        <strain evidence="2">NY0173</strain>
    </source>
</reference>
<dbReference type="EMBL" id="BDIP01001702">
    <property type="protein sequence ID" value="GCA62913.1"/>
    <property type="molecule type" value="Genomic_DNA"/>
</dbReference>